<name>A0A923N2K5_9FLAO</name>
<keyword evidence="2" id="KW-1185">Reference proteome</keyword>
<protein>
    <submittedName>
        <fullName evidence="1">Uncharacterized protein</fullName>
    </submittedName>
</protein>
<reference evidence="1 2" key="1">
    <citation type="submission" date="2020-08" db="EMBL/GenBank/DDBJ databases">
        <title>Description of novel Flavobacterium F-392 isolate.</title>
        <authorList>
            <person name="Saticioglu I.B."/>
            <person name="Duman M."/>
            <person name="Altun S."/>
        </authorList>
    </citation>
    <scope>NUCLEOTIDE SEQUENCE [LARGE SCALE GENOMIC DNA]</scope>
    <source>
        <strain evidence="1 2">F-392</strain>
    </source>
</reference>
<dbReference type="RefSeq" id="WP_187018169.1">
    <property type="nucleotide sequence ID" value="NZ_JACRUK010000016.1"/>
</dbReference>
<organism evidence="1 2">
    <name type="scientific">Flavobacterium muglaense</name>
    <dbReference type="NCBI Taxonomy" id="2764716"/>
    <lineage>
        <taxon>Bacteria</taxon>
        <taxon>Pseudomonadati</taxon>
        <taxon>Bacteroidota</taxon>
        <taxon>Flavobacteriia</taxon>
        <taxon>Flavobacteriales</taxon>
        <taxon>Flavobacteriaceae</taxon>
        <taxon>Flavobacterium</taxon>
    </lineage>
</organism>
<gene>
    <name evidence="1" type="ORF">H8R25_08675</name>
</gene>
<evidence type="ECO:0000313" key="2">
    <source>
        <dbReference type="Proteomes" id="UP000641454"/>
    </source>
</evidence>
<dbReference type="AlphaFoldDB" id="A0A923N2K5"/>
<dbReference type="Proteomes" id="UP000641454">
    <property type="component" value="Unassembled WGS sequence"/>
</dbReference>
<dbReference type="EMBL" id="JACRUL010000016">
    <property type="protein sequence ID" value="MBC5844508.1"/>
    <property type="molecule type" value="Genomic_DNA"/>
</dbReference>
<comment type="caution">
    <text evidence="1">The sequence shown here is derived from an EMBL/GenBank/DDBJ whole genome shotgun (WGS) entry which is preliminary data.</text>
</comment>
<evidence type="ECO:0000313" key="1">
    <source>
        <dbReference type="EMBL" id="MBC5844508.1"/>
    </source>
</evidence>
<proteinExistence type="predicted"/>
<sequence length="52" mass="5886">MKTIHTIIEGFSSILGLKSTKKTPQLIAVNQESFCQNMAITDYYCNESNLFI</sequence>
<accession>A0A923N2K5</accession>